<accession>A0ABU6R6U1</accession>
<evidence type="ECO:0000313" key="11">
    <source>
        <dbReference type="EMBL" id="MED6119562.1"/>
    </source>
</evidence>
<evidence type="ECO:0000256" key="7">
    <source>
        <dbReference type="ARBA" id="ARBA00023136"/>
    </source>
</evidence>
<feature type="transmembrane region" description="Helical" evidence="9">
    <location>
        <begin position="176"/>
        <end position="197"/>
    </location>
</feature>
<dbReference type="Pfam" id="PF01988">
    <property type="entry name" value="VIT1"/>
    <property type="match status" value="2"/>
</dbReference>
<evidence type="ECO:0000256" key="9">
    <source>
        <dbReference type="RuleBase" id="RU369115"/>
    </source>
</evidence>
<evidence type="ECO:0000256" key="8">
    <source>
        <dbReference type="ARBA" id="ARBA00044464"/>
    </source>
</evidence>
<feature type="transmembrane region" description="Helical" evidence="9">
    <location>
        <begin position="85"/>
        <end position="106"/>
    </location>
</feature>
<name>A0ABU6R6U1_9FABA</name>
<evidence type="ECO:0000313" key="12">
    <source>
        <dbReference type="Proteomes" id="UP001341840"/>
    </source>
</evidence>
<dbReference type="Proteomes" id="UP001341840">
    <property type="component" value="Unassembled WGS sequence"/>
</dbReference>
<feature type="compositionally biased region" description="Polar residues" evidence="10">
    <location>
        <begin position="1"/>
        <end position="11"/>
    </location>
</feature>
<comment type="caution">
    <text evidence="11">The sequence shown here is derived from an EMBL/GenBank/DDBJ whole genome shotgun (WGS) entry which is preliminary data.</text>
</comment>
<evidence type="ECO:0000256" key="4">
    <source>
        <dbReference type="ARBA" id="ARBA00022554"/>
    </source>
</evidence>
<comment type="function">
    <text evidence="9">Vacuolar Fe(2+) uptake transporter.</text>
</comment>
<dbReference type="InterPro" id="IPR008217">
    <property type="entry name" value="Ccc1_fam"/>
</dbReference>
<evidence type="ECO:0000256" key="1">
    <source>
        <dbReference type="ARBA" id="ARBA00004128"/>
    </source>
</evidence>
<gene>
    <name evidence="11" type="primary">VTL1_1</name>
    <name evidence="11" type="ORF">PIB30_012749</name>
</gene>
<reference evidence="11 12" key="1">
    <citation type="journal article" date="2023" name="Plants (Basel)">
        <title>Bridging the Gap: Combining Genomics and Transcriptomics Approaches to Understand Stylosanthes scabra, an Orphan Legume from the Brazilian Caatinga.</title>
        <authorList>
            <person name="Ferreira-Neto J.R.C."/>
            <person name="da Silva M.D."/>
            <person name="Binneck E."/>
            <person name="de Melo N.F."/>
            <person name="da Silva R.H."/>
            <person name="de Melo A.L.T.M."/>
            <person name="Pandolfi V."/>
            <person name="Bustamante F.O."/>
            <person name="Brasileiro-Vidal A.C."/>
            <person name="Benko-Iseppon A.M."/>
        </authorList>
    </citation>
    <scope>NUCLEOTIDE SEQUENCE [LARGE SCALE GENOMIC DNA]</scope>
    <source>
        <tissue evidence="11">Leaves</tissue>
    </source>
</reference>
<keyword evidence="4 9" id="KW-0926">Vacuole</keyword>
<feature type="transmembrane region" description="Helical" evidence="9">
    <location>
        <begin position="209"/>
        <end position="232"/>
    </location>
</feature>
<keyword evidence="6 9" id="KW-1133">Transmembrane helix</keyword>
<keyword evidence="9" id="KW-0406">Ion transport</keyword>
<organism evidence="11 12">
    <name type="scientific">Stylosanthes scabra</name>
    <dbReference type="NCBI Taxonomy" id="79078"/>
    <lineage>
        <taxon>Eukaryota</taxon>
        <taxon>Viridiplantae</taxon>
        <taxon>Streptophyta</taxon>
        <taxon>Embryophyta</taxon>
        <taxon>Tracheophyta</taxon>
        <taxon>Spermatophyta</taxon>
        <taxon>Magnoliopsida</taxon>
        <taxon>eudicotyledons</taxon>
        <taxon>Gunneridae</taxon>
        <taxon>Pentapetalae</taxon>
        <taxon>rosids</taxon>
        <taxon>fabids</taxon>
        <taxon>Fabales</taxon>
        <taxon>Fabaceae</taxon>
        <taxon>Papilionoideae</taxon>
        <taxon>50 kb inversion clade</taxon>
        <taxon>dalbergioids sensu lato</taxon>
        <taxon>Dalbergieae</taxon>
        <taxon>Pterocarpus clade</taxon>
        <taxon>Stylosanthes</taxon>
    </lineage>
</organism>
<keyword evidence="3" id="KW-0410">Iron transport</keyword>
<dbReference type="PANTHER" id="PTHR31851">
    <property type="entry name" value="FE(2+)/MN(2+) TRANSPORTER PCL1"/>
    <property type="match status" value="1"/>
</dbReference>
<comment type="catalytic activity">
    <reaction evidence="8">
        <text>Fe(2+)(in) = Fe(2+)(out)</text>
        <dbReference type="Rhea" id="RHEA:28486"/>
        <dbReference type="ChEBI" id="CHEBI:29033"/>
    </reaction>
    <physiologicalReaction direction="left-to-right" evidence="8">
        <dbReference type="Rhea" id="RHEA:28487"/>
    </physiologicalReaction>
</comment>
<protein>
    <recommendedName>
        <fullName evidence="9">Vacuolar iron transporter</fullName>
    </recommendedName>
</protein>
<keyword evidence="5 9" id="KW-0812">Transmembrane</keyword>
<dbReference type="CDD" id="cd02436">
    <property type="entry name" value="Nodulin-21"/>
    <property type="match status" value="1"/>
</dbReference>
<comment type="subcellular location">
    <subcellularLocation>
        <location evidence="1 9">Vacuole membrane</location>
        <topology evidence="1 9">Multi-pass membrane protein</topology>
    </subcellularLocation>
</comment>
<proteinExistence type="inferred from homology"/>
<feature type="transmembrane region" description="Helical" evidence="9">
    <location>
        <begin position="147"/>
        <end position="169"/>
    </location>
</feature>
<keyword evidence="12" id="KW-1185">Reference proteome</keyword>
<evidence type="ECO:0000256" key="6">
    <source>
        <dbReference type="ARBA" id="ARBA00022989"/>
    </source>
</evidence>
<feature type="transmembrane region" description="Helical" evidence="9">
    <location>
        <begin position="56"/>
        <end position="78"/>
    </location>
</feature>
<dbReference type="EMBL" id="JASCZI010030240">
    <property type="protein sequence ID" value="MED6119562.1"/>
    <property type="molecule type" value="Genomic_DNA"/>
</dbReference>
<evidence type="ECO:0000256" key="3">
    <source>
        <dbReference type="ARBA" id="ARBA00022496"/>
    </source>
</evidence>
<evidence type="ECO:0000256" key="2">
    <source>
        <dbReference type="ARBA" id="ARBA00007049"/>
    </source>
</evidence>
<keyword evidence="7 9" id="KW-0472">Membrane</keyword>
<evidence type="ECO:0000256" key="10">
    <source>
        <dbReference type="SAM" id="MobiDB-lite"/>
    </source>
</evidence>
<keyword evidence="9" id="KW-0813">Transport</keyword>
<keyword evidence="3" id="KW-0408">Iron</keyword>
<feature type="region of interest" description="Disordered" evidence="10">
    <location>
        <begin position="1"/>
        <end position="37"/>
    </location>
</feature>
<comment type="similarity">
    <text evidence="2 9">Belongs to the CCC1 family.</text>
</comment>
<evidence type="ECO:0000256" key="5">
    <source>
        <dbReference type="ARBA" id="ARBA00022692"/>
    </source>
</evidence>
<sequence length="233" mass="24830">MVSTKNHNNNGGVLVVPINNKHEKEEQNKQTQQVMTKEEEEDKIIDYSERAQWLRAAVMGATDGLVSVASLMLGVGAVRTDAKPMLLAGFAGSVAGACSMAIGEFVSVYTQYEVELAQIKRKMMSGAGSEEEDVGMGKKVLPNPLKAALASATSYCLGAVAPLVGAAFIRDHRTRIMVVLAVATLALFVFGWIGSVLGKTPMVKSCARVLLGGWMAMAITFGLTKLFAFTGLQ</sequence>